<dbReference type="Pfam" id="PF16561">
    <property type="entry name" value="AMPK1_CBM"/>
    <property type="match status" value="1"/>
</dbReference>
<dbReference type="InterPro" id="IPR027417">
    <property type="entry name" value="P-loop_NTPase"/>
</dbReference>
<evidence type="ECO:0000259" key="1">
    <source>
        <dbReference type="Pfam" id="PF13614"/>
    </source>
</evidence>
<dbReference type="FunFam" id="3.40.50.300:FF:000285">
    <property type="entry name" value="Sporulation initiation inhibitor Soj"/>
    <property type="match status" value="1"/>
</dbReference>
<sequence>MKIISIANQKGGCGKTTTAINLASALSMNEQKVLLLDLDPQAHATLGLDIKSDLSLYNVISKLTPHKAHIEDIIYRIEDKFDLVPSNILVGTLEQELSDEIGRELKLVEIIEPLKDQYDYILIDCPPSLGILTVNALRVSSELIIPVETSRFSMQGVEHLMDIVFLVKDRLQHFVDSRILITMFDSRLRHSFSMLDTFKEKFGALLFDTIVHVNVKLKESAVMGKTVSTYDKYSRGSKDYHTLSKEIIFLHKKEAELKHEPLVKNNQLLKNGVSKKKDTGEQPFSTKMKELVKQETQGVFQNKFSLEVSEAKSVYVTGSFNDWALDDSCRLKLVDGRWETTIPLRPGVYKYQFIVDGVWQEDPSNPKRERNSFGDVNSLLEIIAE</sequence>
<evidence type="ECO:0000313" key="3">
    <source>
        <dbReference type="EMBL" id="VAX36363.1"/>
    </source>
</evidence>
<evidence type="ECO:0000259" key="2">
    <source>
        <dbReference type="Pfam" id="PF16561"/>
    </source>
</evidence>
<dbReference type="AlphaFoldDB" id="A0A3B1DHW0"/>
<feature type="domain" description="AAA" evidence="1">
    <location>
        <begin position="1"/>
        <end position="173"/>
    </location>
</feature>
<dbReference type="Gene3D" id="3.40.50.300">
    <property type="entry name" value="P-loop containing nucleotide triphosphate hydrolases"/>
    <property type="match status" value="1"/>
</dbReference>
<dbReference type="InterPro" id="IPR050678">
    <property type="entry name" value="DNA_Partitioning_ATPase"/>
</dbReference>
<protein>
    <submittedName>
        <fullName evidence="3">Chromosome (Plasmid) partitioning protein ParA</fullName>
    </submittedName>
</protein>
<dbReference type="PANTHER" id="PTHR13696">
    <property type="entry name" value="P-LOOP CONTAINING NUCLEOSIDE TRIPHOSPHATE HYDROLASE"/>
    <property type="match status" value="1"/>
</dbReference>
<dbReference type="CDD" id="cd02042">
    <property type="entry name" value="ParAB_family"/>
    <property type="match status" value="1"/>
</dbReference>
<dbReference type="InterPro" id="IPR014756">
    <property type="entry name" value="Ig_E-set"/>
</dbReference>
<gene>
    <name evidence="3" type="ORF">MNBD_UNCLBAC01-1011</name>
</gene>
<dbReference type="InterPro" id="IPR032640">
    <property type="entry name" value="AMPK1_CBM"/>
</dbReference>
<accession>A0A3B1DHW0</accession>
<dbReference type="PANTHER" id="PTHR13696:SF99">
    <property type="entry name" value="COBYRINIC ACID AC-DIAMIDE SYNTHASE"/>
    <property type="match status" value="1"/>
</dbReference>
<feature type="domain" description="AMP-activated protein kinase glycogen-binding" evidence="2">
    <location>
        <begin position="310"/>
        <end position="382"/>
    </location>
</feature>
<dbReference type="CDD" id="cd02859">
    <property type="entry name" value="E_set_AMPKbeta_like_N"/>
    <property type="match status" value="1"/>
</dbReference>
<name>A0A3B1DHW0_9ZZZZ</name>
<dbReference type="SUPFAM" id="SSF81296">
    <property type="entry name" value="E set domains"/>
    <property type="match status" value="1"/>
</dbReference>
<reference evidence="3" key="1">
    <citation type="submission" date="2018-06" db="EMBL/GenBank/DDBJ databases">
        <authorList>
            <person name="Zhirakovskaya E."/>
        </authorList>
    </citation>
    <scope>NUCLEOTIDE SEQUENCE</scope>
</reference>
<dbReference type="EMBL" id="UOGJ01000094">
    <property type="protein sequence ID" value="VAX36363.1"/>
    <property type="molecule type" value="Genomic_DNA"/>
</dbReference>
<dbReference type="InterPro" id="IPR013783">
    <property type="entry name" value="Ig-like_fold"/>
</dbReference>
<dbReference type="Pfam" id="PF13614">
    <property type="entry name" value="AAA_31"/>
    <property type="match status" value="1"/>
</dbReference>
<organism evidence="3">
    <name type="scientific">hydrothermal vent metagenome</name>
    <dbReference type="NCBI Taxonomy" id="652676"/>
    <lineage>
        <taxon>unclassified sequences</taxon>
        <taxon>metagenomes</taxon>
        <taxon>ecological metagenomes</taxon>
    </lineage>
</organism>
<dbReference type="InterPro" id="IPR025669">
    <property type="entry name" value="AAA_dom"/>
</dbReference>
<proteinExistence type="predicted"/>
<dbReference type="Gene3D" id="2.60.40.10">
    <property type="entry name" value="Immunoglobulins"/>
    <property type="match status" value="1"/>
</dbReference>
<dbReference type="SUPFAM" id="SSF52540">
    <property type="entry name" value="P-loop containing nucleoside triphosphate hydrolases"/>
    <property type="match status" value="1"/>
</dbReference>